<dbReference type="EMBL" id="AP014709">
    <property type="protein sequence ID" value="BAQ50438.1"/>
    <property type="molecule type" value="Genomic_DNA"/>
</dbReference>
<evidence type="ECO:0000256" key="2">
    <source>
        <dbReference type="ARBA" id="ARBA00022729"/>
    </source>
</evidence>
<keyword evidence="3" id="KW-0614">Plasmid</keyword>
<dbReference type="PATRIC" id="fig|270351.10.peg.7633"/>
<dbReference type="RefSeq" id="WP_048464250.1">
    <property type="nucleotide sequence ID" value="NZ_AP014709.1"/>
</dbReference>
<dbReference type="AlphaFoldDB" id="A0A0C6FQ59"/>
<dbReference type="PANTHER" id="PTHR35841">
    <property type="entry name" value="PHOSPHONATES-BINDING PERIPLASMIC PROTEIN"/>
    <property type="match status" value="1"/>
</dbReference>
<protein>
    <submittedName>
        <fullName evidence="3">Phosphate ABC transporter substrate-binding protein</fullName>
    </submittedName>
</protein>
<dbReference type="NCBIfam" id="TIGR01098">
    <property type="entry name" value="3A0109s03R"/>
    <property type="match status" value="1"/>
</dbReference>
<evidence type="ECO:0000313" key="3">
    <source>
        <dbReference type="EMBL" id="BAQ50438.1"/>
    </source>
</evidence>
<dbReference type="GO" id="GO:0055085">
    <property type="term" value="P:transmembrane transport"/>
    <property type="evidence" value="ECO:0007669"/>
    <property type="project" value="InterPro"/>
</dbReference>
<name>A0A0C6FQ59_9HYPH</name>
<evidence type="ECO:0000313" key="6">
    <source>
        <dbReference type="Proteomes" id="UP000061432"/>
    </source>
</evidence>
<dbReference type="Pfam" id="PF12974">
    <property type="entry name" value="Phosphonate-bd"/>
    <property type="match status" value="1"/>
</dbReference>
<dbReference type="GO" id="GO:0043190">
    <property type="term" value="C:ATP-binding cassette (ABC) transporter complex"/>
    <property type="evidence" value="ECO:0007669"/>
    <property type="project" value="InterPro"/>
</dbReference>
<evidence type="ECO:0000256" key="1">
    <source>
        <dbReference type="ARBA" id="ARBA00007162"/>
    </source>
</evidence>
<gene>
    <name evidence="3" type="primary">phnD</name>
    <name evidence="3" type="ORF">Maq22A_5p70070</name>
    <name evidence="4" type="ORF">VP06_13305</name>
</gene>
<dbReference type="OrthoDB" id="9802896at2"/>
<dbReference type="CDD" id="cd13572">
    <property type="entry name" value="PBP2_PnhD_2"/>
    <property type="match status" value="1"/>
</dbReference>
<proteinExistence type="inferred from homology"/>
<comment type="similarity">
    <text evidence="1">Belongs to the phosphate/phosphite/phosphonate binding protein family.</text>
</comment>
<geneLocation type="plasmid" evidence="6">
    <name>pMaq22A_5p DNA</name>
</geneLocation>
<dbReference type="Proteomes" id="UP000035929">
    <property type="component" value="Unassembled WGS sequence"/>
</dbReference>
<dbReference type="Gene3D" id="3.40.190.10">
    <property type="entry name" value="Periplasmic binding protein-like II"/>
    <property type="match status" value="2"/>
</dbReference>
<keyword evidence="2" id="KW-0732">Signal</keyword>
<dbReference type="KEGG" id="maqu:Maq22A_5p70070"/>
<dbReference type="Proteomes" id="UP000061432">
    <property type="component" value="Plasmid pMaq22A_5p"/>
</dbReference>
<evidence type="ECO:0000313" key="5">
    <source>
        <dbReference type="Proteomes" id="UP000035929"/>
    </source>
</evidence>
<reference evidence="6" key="2">
    <citation type="submission" date="2015-01" db="EMBL/GenBank/DDBJ databases">
        <title>Complete genome sequence of Methylobacterium aquaticum strain 22A.</title>
        <authorList>
            <person name="Tani A."/>
            <person name="Ogura Y."/>
            <person name="Hayashi T."/>
        </authorList>
    </citation>
    <scope>NUCLEOTIDE SEQUENCE [LARGE SCALE GENOMIC DNA]</scope>
    <source>
        <strain evidence="6">MA-22A</strain>
        <plasmid evidence="6">Plasmid pMaq22A_5p DNA</plasmid>
    </source>
</reference>
<dbReference type="PANTHER" id="PTHR35841:SF1">
    <property type="entry name" value="PHOSPHONATES-BINDING PERIPLASMIC PROTEIN"/>
    <property type="match status" value="1"/>
</dbReference>
<dbReference type="InterPro" id="IPR005770">
    <property type="entry name" value="PhnD"/>
</dbReference>
<organism evidence="3 6">
    <name type="scientific">Methylobacterium aquaticum</name>
    <dbReference type="NCBI Taxonomy" id="270351"/>
    <lineage>
        <taxon>Bacteria</taxon>
        <taxon>Pseudomonadati</taxon>
        <taxon>Pseudomonadota</taxon>
        <taxon>Alphaproteobacteria</taxon>
        <taxon>Hyphomicrobiales</taxon>
        <taxon>Methylobacteriaceae</taxon>
        <taxon>Methylobacterium</taxon>
    </lineage>
</organism>
<reference evidence="3 6" key="1">
    <citation type="journal article" date="2015" name="Genome Announc.">
        <title>Complete Genome Sequence of Methylobacterium aquaticum Strain 22A, Isolated from Racomitrium japonicum Moss.</title>
        <authorList>
            <person name="Tani A."/>
            <person name="Ogura Y."/>
            <person name="Hayashi T."/>
            <person name="Kimbara K."/>
        </authorList>
    </citation>
    <scope>NUCLEOTIDE SEQUENCE [LARGE SCALE GENOMIC DNA]</scope>
    <source>
        <strain evidence="3 6">MA-22A</strain>
        <plasmid evidence="6">Plasmid pMaq22A_5p DNA</plasmid>
        <plasmid evidence="3">pMaq22A_5p</plasmid>
    </source>
</reference>
<dbReference type="EMBL" id="LABX01000098">
    <property type="protein sequence ID" value="KMO34812.1"/>
    <property type="molecule type" value="Genomic_DNA"/>
</dbReference>
<accession>A0A0C6FQ59</accession>
<geneLocation type="plasmid" evidence="3">
    <name>pMaq22A_5p</name>
</geneLocation>
<sequence length="290" mass="31303">MISRRTLGAGFVLGALLRTGPSLSQGADPDTLKVALLPDESASTIIQNNQGLKSYLEERLGKRIELVVTTDYSSMIEAMRFKRIDLGYFGPLSYVLAKSRSPGIEPFAALVSGGKPTYTSYLIANVNAGIAKAEDVRGKTVGFGDPASTSSHLIPRGLLKNLGLEAGEDFKFQHLGTHDAVARAVEAGNVQAGGISRTIFETLVERKLIDSSKVKVVAESRPIPNYPWTLRGDLTPALKDKIKSAFLEMKDPAILKPFKAEAFGPITNADYDVLRETAKLLNIDLTKVKG</sequence>
<reference evidence="4 5" key="3">
    <citation type="submission" date="2015-03" db="EMBL/GenBank/DDBJ databases">
        <title>Genome sequencing of Methylobacterium aquaticum DSM16371 type strain.</title>
        <authorList>
            <person name="Chaudhry V."/>
            <person name="Patil P.B."/>
        </authorList>
    </citation>
    <scope>NUCLEOTIDE SEQUENCE [LARGE SCALE GENOMIC DNA]</scope>
    <source>
        <strain evidence="4 5">DSM 16371</strain>
    </source>
</reference>
<dbReference type="SUPFAM" id="SSF53850">
    <property type="entry name" value="Periplasmic binding protein-like II"/>
    <property type="match status" value="1"/>
</dbReference>
<evidence type="ECO:0000313" key="4">
    <source>
        <dbReference type="EMBL" id="KMO34812.1"/>
    </source>
</evidence>